<dbReference type="InterPro" id="IPR003615">
    <property type="entry name" value="HNH_nuc"/>
</dbReference>
<reference evidence="4 5" key="1">
    <citation type="submission" date="2016-06" db="EMBL/GenBank/DDBJ databases">
        <authorList>
            <person name="Kjaerup R.B."/>
            <person name="Dalgaard T.S."/>
            <person name="Juul-Madsen H.R."/>
        </authorList>
    </citation>
    <scope>NUCLEOTIDE SEQUENCE [LARGE SCALE GENOMIC DNA]</scope>
    <source>
        <strain evidence="4">LMG947</strain>
    </source>
</reference>
<dbReference type="InterPro" id="IPR046894">
    <property type="entry name" value="MTaX1"/>
</dbReference>
<dbReference type="AlphaFoldDB" id="A0A1C3NQG5"/>
<evidence type="ECO:0000259" key="2">
    <source>
        <dbReference type="Pfam" id="PF20296"/>
    </source>
</evidence>
<dbReference type="EMBL" id="MDCE01000028">
    <property type="protein sequence ID" value="PPV05503.1"/>
    <property type="molecule type" value="Genomic_DNA"/>
</dbReference>
<dbReference type="EMBL" id="FLTX01000059">
    <property type="protein sequence ID" value="SBV52647.1"/>
    <property type="molecule type" value="Genomic_DNA"/>
</dbReference>
<proteinExistence type="predicted"/>
<dbReference type="Pfam" id="PF20296">
    <property type="entry name" value="MTaX1"/>
    <property type="match status" value="1"/>
</dbReference>
<accession>A0A1C3NQG5</accession>
<feature type="domain" description="HNH nuclease" evidence="1">
    <location>
        <begin position="217"/>
        <end position="265"/>
    </location>
</feature>
<dbReference type="Proteomes" id="UP000092503">
    <property type="component" value="Unassembled WGS sequence"/>
</dbReference>
<gene>
    <name evidence="4" type="ORF">XBLMG947_3444</name>
    <name evidence="3" type="ORF">XbrCFBP1976_16980</name>
</gene>
<feature type="domain" description="Methylase-associated X1" evidence="2">
    <location>
        <begin position="49"/>
        <end position="154"/>
    </location>
</feature>
<dbReference type="GO" id="GO:0004519">
    <property type="term" value="F:endonuclease activity"/>
    <property type="evidence" value="ECO:0007669"/>
    <property type="project" value="UniProtKB-KW"/>
</dbReference>
<organism evidence="4 5">
    <name type="scientific">Xanthomonas bromi</name>
    <dbReference type="NCBI Taxonomy" id="56449"/>
    <lineage>
        <taxon>Bacteria</taxon>
        <taxon>Pseudomonadati</taxon>
        <taxon>Pseudomonadota</taxon>
        <taxon>Gammaproteobacteria</taxon>
        <taxon>Lysobacterales</taxon>
        <taxon>Lysobacteraceae</taxon>
        <taxon>Xanthomonas</taxon>
    </lineage>
</organism>
<keyword evidence="4" id="KW-0540">Nuclease</keyword>
<dbReference type="Pfam" id="PF13391">
    <property type="entry name" value="HNH_2"/>
    <property type="match status" value="1"/>
</dbReference>
<dbReference type="Proteomes" id="UP000239710">
    <property type="component" value="Unassembled WGS sequence"/>
</dbReference>
<evidence type="ECO:0000313" key="5">
    <source>
        <dbReference type="Proteomes" id="UP000092503"/>
    </source>
</evidence>
<dbReference type="RefSeq" id="WP_083993209.1">
    <property type="nucleotide sequence ID" value="NZ_MDCE01000028.1"/>
</dbReference>
<dbReference type="STRING" id="56449.XBLMG947_3444"/>
<evidence type="ECO:0000259" key="1">
    <source>
        <dbReference type="Pfam" id="PF13391"/>
    </source>
</evidence>
<name>A0A1C3NQG5_9XANT</name>
<keyword evidence="6" id="KW-1185">Reference proteome</keyword>
<reference evidence="3 6" key="2">
    <citation type="submission" date="2016-08" db="EMBL/GenBank/DDBJ databases">
        <title>Evolution of the type three secretion system and type three effector repertoires in Xanthomonas.</title>
        <authorList>
            <person name="Merda D."/>
            <person name="Briand M."/>
            <person name="Bosis E."/>
            <person name="Rousseau C."/>
            <person name="Portier P."/>
            <person name="Jacques M.-A."/>
            <person name="Fischer-Le Saux M."/>
        </authorList>
    </citation>
    <scope>NUCLEOTIDE SEQUENCE [LARGE SCALE GENOMIC DNA]</scope>
    <source>
        <strain evidence="3 6">CFBP1976</strain>
    </source>
</reference>
<keyword evidence="4" id="KW-0378">Hydrolase</keyword>
<protein>
    <submittedName>
        <fullName evidence="4">HNH endonuclease</fullName>
    </submittedName>
    <submittedName>
        <fullName evidence="3">Restriction endonuclease</fullName>
    </submittedName>
</protein>
<sequence length="326" mass="35860">MAGFGILSANQLLSLICDSIYTAGWSVFVSDADKPFGLVLKRPGREGSSLRIFIWNCTHGGGAARAADEFRIQFTGSVPAYRFGETALLLGWYAPFGVFAAWDIGRHQGQDSGSPSAQIREEILRGAYNNGFAVGERANGEIVAAFRPELLAEYAMNSNAIHNGRIQELNALNDFRHVDVQENGEPAGRERVTSTIVRAYREADFSRRVLAAYSSRCVMCGVQLKLIEAAHIVPVAAPFSTDFTCNGIALCALHHKAYDSNLVSVAEDYSIEISKNRVYELQGMNLGGGIEVFVDGLNRYINLPADRRDYPSVENISKSRQIRGWR</sequence>
<keyword evidence="4" id="KW-0255">Endonuclease</keyword>
<evidence type="ECO:0000313" key="4">
    <source>
        <dbReference type="EMBL" id="SBV52647.1"/>
    </source>
</evidence>
<evidence type="ECO:0000313" key="3">
    <source>
        <dbReference type="EMBL" id="PPV05503.1"/>
    </source>
</evidence>
<evidence type="ECO:0000313" key="6">
    <source>
        <dbReference type="Proteomes" id="UP000239710"/>
    </source>
</evidence>
<dbReference type="REBASE" id="167369">
    <property type="entry name" value="Xbr947ORF3444P"/>
</dbReference>
<dbReference type="OrthoDB" id="529575at2"/>